<protein>
    <recommendedName>
        <fullName evidence="7">Diguanylate cyclase</fullName>
    </recommendedName>
</protein>
<dbReference type="RefSeq" id="WP_069701217.1">
    <property type="nucleotide sequence ID" value="NZ_MJAT01000004.1"/>
</dbReference>
<dbReference type="SMART" id="SM00091">
    <property type="entry name" value="PAS"/>
    <property type="match status" value="2"/>
</dbReference>
<dbReference type="SMART" id="SM00267">
    <property type="entry name" value="GGDEF"/>
    <property type="match status" value="1"/>
</dbReference>
<dbReference type="CDD" id="cd01949">
    <property type="entry name" value="GGDEF"/>
    <property type="match status" value="1"/>
</dbReference>
<dbReference type="STRING" id="1390249.BHU72_13510"/>
<feature type="domain" description="GGDEF" evidence="2">
    <location>
        <begin position="277"/>
        <end position="407"/>
    </location>
</feature>
<dbReference type="PANTHER" id="PTHR43155">
    <property type="entry name" value="CYCLIC DI-GMP PHOSPHODIESTERASE PA4108-RELATED"/>
    <property type="match status" value="1"/>
</dbReference>
<dbReference type="NCBIfam" id="TIGR00254">
    <property type="entry name" value="GGDEF"/>
    <property type="match status" value="1"/>
</dbReference>
<evidence type="ECO:0000259" key="2">
    <source>
        <dbReference type="PROSITE" id="PS50887"/>
    </source>
</evidence>
<proteinExistence type="predicted"/>
<organism evidence="5 6">
    <name type="scientific">Desulfuribacillus stibiiarsenatis</name>
    <dbReference type="NCBI Taxonomy" id="1390249"/>
    <lineage>
        <taxon>Bacteria</taxon>
        <taxon>Bacillati</taxon>
        <taxon>Bacillota</taxon>
        <taxon>Desulfuribacillia</taxon>
        <taxon>Desulfuribacillales</taxon>
        <taxon>Desulfuribacillaceae</taxon>
        <taxon>Desulfuribacillus</taxon>
    </lineage>
</organism>
<dbReference type="PROSITE" id="PS50887">
    <property type="entry name" value="GGDEF"/>
    <property type="match status" value="1"/>
</dbReference>
<dbReference type="PROSITE" id="PS51831">
    <property type="entry name" value="HD"/>
    <property type="match status" value="1"/>
</dbReference>
<dbReference type="Pfam" id="PF00989">
    <property type="entry name" value="PAS"/>
    <property type="match status" value="1"/>
</dbReference>
<dbReference type="NCBIfam" id="TIGR00229">
    <property type="entry name" value="sensory_box"/>
    <property type="match status" value="1"/>
</dbReference>
<feature type="domain" description="HD-GYP" evidence="4">
    <location>
        <begin position="398"/>
        <end position="586"/>
    </location>
</feature>
<gene>
    <name evidence="5" type="ORF">BHU72_13510</name>
</gene>
<dbReference type="Pfam" id="PF13487">
    <property type="entry name" value="HD_5"/>
    <property type="match status" value="1"/>
</dbReference>
<feature type="domain" description="PAS" evidence="1">
    <location>
        <begin position="11"/>
        <end position="58"/>
    </location>
</feature>
<evidence type="ECO:0008006" key="7">
    <source>
        <dbReference type="Google" id="ProtNLM"/>
    </source>
</evidence>
<dbReference type="InterPro" id="IPR003607">
    <property type="entry name" value="HD/PDEase_dom"/>
</dbReference>
<dbReference type="CDD" id="cd00130">
    <property type="entry name" value="PAS"/>
    <property type="match status" value="2"/>
</dbReference>
<dbReference type="InterPro" id="IPR043128">
    <property type="entry name" value="Rev_trsase/Diguanyl_cyclase"/>
</dbReference>
<feature type="domain" description="PAS" evidence="1">
    <location>
        <begin position="124"/>
        <end position="179"/>
    </location>
</feature>
<dbReference type="Proteomes" id="UP000095255">
    <property type="component" value="Unassembled WGS sequence"/>
</dbReference>
<dbReference type="SUPFAM" id="SSF55785">
    <property type="entry name" value="PYP-like sensor domain (PAS domain)"/>
    <property type="match status" value="2"/>
</dbReference>
<dbReference type="SUPFAM" id="SSF109604">
    <property type="entry name" value="HD-domain/PDEase-like"/>
    <property type="match status" value="1"/>
</dbReference>
<sequence length="586" mass="66502">MFNQRNDVMRKIPNVEQLLSAFQDGVIITDRFGQILMMNEVAQLITGWTLLEAKGKALATIFPVHLTEGCTALMTKSGDEVYVEMFNSSISIIAANEDKENTLQMTIFRIVSACSMANELLVVSEQNLRMVFNSVYDGIIIHDLQGKIIDVNDRMLEMYKLERYEAIHASVEELSSPENDINKLPSIWLSVLNGESQFFEWKARRPHDDVMFDVEVSLRKIQLHHQEVILATVRDISERKQTEEIIRYLSFNDKLTGLFNRAFFEEELKRLDEEQFLPLSIIMADVNGLKLVNDAFGHMAGDKLIKNVARALSQSTRTQDVVARWGGDEFAIILPNTDEAGVTSVCNRVKSICAKTTPDPIVISVALGSATKIDAKQENIELIKQAENTMYVNKLKEGRNNRRKIILSILDDNTKSAYETQAHIQRVEQLTTELGNALELDLGKIEELTLLARIHDIGKVAVPNEILQKNEGLSEDEWDIVRKHSEIGYRIISTYPEYAQVADEILAHHERWDGTGYPRQLKGEEIPLGARILSLVEAYEVMVAGRPYQEAMTHEQAMKEIIDCSGTQFDPHIVKKFIKVVENIKL</sequence>
<feature type="domain" description="HD" evidence="3">
    <location>
        <begin position="420"/>
        <end position="542"/>
    </location>
</feature>
<dbReference type="Pfam" id="PF13188">
    <property type="entry name" value="PAS_8"/>
    <property type="match status" value="1"/>
</dbReference>
<dbReference type="EMBL" id="MJAT01000004">
    <property type="protein sequence ID" value="OEH86430.1"/>
    <property type="molecule type" value="Genomic_DNA"/>
</dbReference>
<dbReference type="SUPFAM" id="SSF55073">
    <property type="entry name" value="Nucleotide cyclase"/>
    <property type="match status" value="1"/>
</dbReference>
<dbReference type="InterPro" id="IPR029787">
    <property type="entry name" value="Nucleotide_cyclase"/>
</dbReference>
<dbReference type="InterPro" id="IPR000014">
    <property type="entry name" value="PAS"/>
</dbReference>
<reference evidence="5 6" key="1">
    <citation type="submission" date="2016-09" db="EMBL/GenBank/DDBJ databases">
        <title>Desulfuribacillus arsenicus sp. nov., an obligately anaerobic, dissimilatory arsenic- and antimonate-reducing bacterium isolated from anoxic sediments.</title>
        <authorList>
            <person name="Abin C.A."/>
            <person name="Hollibaugh J.T."/>
        </authorList>
    </citation>
    <scope>NUCLEOTIDE SEQUENCE [LARGE SCALE GENOMIC DNA]</scope>
    <source>
        <strain evidence="5 6">MLFW-2</strain>
    </source>
</reference>
<dbReference type="PROSITE" id="PS51832">
    <property type="entry name" value="HD_GYP"/>
    <property type="match status" value="1"/>
</dbReference>
<evidence type="ECO:0000259" key="4">
    <source>
        <dbReference type="PROSITE" id="PS51832"/>
    </source>
</evidence>
<dbReference type="InterPro" id="IPR037522">
    <property type="entry name" value="HD_GYP_dom"/>
</dbReference>
<name>A0A1E5L8F6_9FIRM</name>
<evidence type="ECO:0000313" key="6">
    <source>
        <dbReference type="Proteomes" id="UP000095255"/>
    </source>
</evidence>
<dbReference type="Gene3D" id="1.10.3210.10">
    <property type="entry name" value="Hypothetical protein af1432"/>
    <property type="match status" value="1"/>
</dbReference>
<dbReference type="InterPro" id="IPR035965">
    <property type="entry name" value="PAS-like_dom_sf"/>
</dbReference>
<dbReference type="InterPro" id="IPR013767">
    <property type="entry name" value="PAS_fold"/>
</dbReference>
<keyword evidence="6" id="KW-1185">Reference proteome</keyword>
<comment type="caution">
    <text evidence="5">The sequence shown here is derived from an EMBL/GenBank/DDBJ whole genome shotgun (WGS) entry which is preliminary data.</text>
</comment>
<evidence type="ECO:0000259" key="3">
    <source>
        <dbReference type="PROSITE" id="PS51831"/>
    </source>
</evidence>
<dbReference type="CDD" id="cd00077">
    <property type="entry name" value="HDc"/>
    <property type="match status" value="1"/>
</dbReference>
<dbReference type="Gene3D" id="3.30.450.20">
    <property type="entry name" value="PAS domain"/>
    <property type="match status" value="2"/>
</dbReference>
<dbReference type="InterPro" id="IPR006674">
    <property type="entry name" value="HD_domain"/>
</dbReference>
<dbReference type="AlphaFoldDB" id="A0A1E5L8F6"/>
<dbReference type="OrthoDB" id="9759601at2"/>
<evidence type="ECO:0000313" key="5">
    <source>
        <dbReference type="EMBL" id="OEH86430.1"/>
    </source>
</evidence>
<dbReference type="PANTHER" id="PTHR43155:SF2">
    <property type="entry name" value="CYCLIC DI-GMP PHOSPHODIESTERASE PA4108"/>
    <property type="match status" value="1"/>
</dbReference>
<dbReference type="Pfam" id="PF00990">
    <property type="entry name" value="GGDEF"/>
    <property type="match status" value="1"/>
</dbReference>
<dbReference type="Gene3D" id="3.30.70.270">
    <property type="match status" value="1"/>
</dbReference>
<dbReference type="InterPro" id="IPR000160">
    <property type="entry name" value="GGDEF_dom"/>
</dbReference>
<evidence type="ECO:0000259" key="1">
    <source>
        <dbReference type="PROSITE" id="PS50112"/>
    </source>
</evidence>
<accession>A0A1E5L8F6</accession>
<dbReference type="SMART" id="SM00471">
    <property type="entry name" value="HDc"/>
    <property type="match status" value="1"/>
</dbReference>
<dbReference type="PROSITE" id="PS50112">
    <property type="entry name" value="PAS"/>
    <property type="match status" value="2"/>
</dbReference>
<dbReference type="GO" id="GO:0006355">
    <property type="term" value="P:regulation of DNA-templated transcription"/>
    <property type="evidence" value="ECO:0007669"/>
    <property type="project" value="InterPro"/>
</dbReference>